<protein>
    <submittedName>
        <fullName evidence="2">Uncharacterized protein</fullName>
    </submittedName>
</protein>
<gene>
    <name evidence="2" type="ORF">RHGRI_008637</name>
</gene>
<keyword evidence="3" id="KW-1185">Reference proteome</keyword>
<evidence type="ECO:0000256" key="1">
    <source>
        <dbReference type="SAM" id="Phobius"/>
    </source>
</evidence>
<accession>A0AAV6L182</accession>
<comment type="caution">
    <text evidence="2">The sequence shown here is derived from an EMBL/GenBank/DDBJ whole genome shotgun (WGS) entry which is preliminary data.</text>
</comment>
<dbReference type="AlphaFoldDB" id="A0AAV6L182"/>
<evidence type="ECO:0000313" key="3">
    <source>
        <dbReference type="Proteomes" id="UP000823749"/>
    </source>
</evidence>
<name>A0AAV6L182_9ERIC</name>
<evidence type="ECO:0000313" key="2">
    <source>
        <dbReference type="EMBL" id="KAG5558742.1"/>
    </source>
</evidence>
<dbReference type="EMBL" id="JACTNZ010000003">
    <property type="protein sequence ID" value="KAG5558742.1"/>
    <property type="molecule type" value="Genomic_DNA"/>
</dbReference>
<keyword evidence="1" id="KW-1133">Transmembrane helix</keyword>
<sequence>MMIVIPKSLRKNKRTTRISLHLGHPFNLILVSMNHLMIVRMRKEMKLRVFRS</sequence>
<dbReference type="Proteomes" id="UP000823749">
    <property type="component" value="Chromosome 3"/>
</dbReference>
<proteinExistence type="predicted"/>
<keyword evidence="1" id="KW-0472">Membrane</keyword>
<organism evidence="2 3">
    <name type="scientific">Rhododendron griersonianum</name>
    <dbReference type="NCBI Taxonomy" id="479676"/>
    <lineage>
        <taxon>Eukaryota</taxon>
        <taxon>Viridiplantae</taxon>
        <taxon>Streptophyta</taxon>
        <taxon>Embryophyta</taxon>
        <taxon>Tracheophyta</taxon>
        <taxon>Spermatophyta</taxon>
        <taxon>Magnoliopsida</taxon>
        <taxon>eudicotyledons</taxon>
        <taxon>Gunneridae</taxon>
        <taxon>Pentapetalae</taxon>
        <taxon>asterids</taxon>
        <taxon>Ericales</taxon>
        <taxon>Ericaceae</taxon>
        <taxon>Ericoideae</taxon>
        <taxon>Rhodoreae</taxon>
        <taxon>Rhododendron</taxon>
    </lineage>
</organism>
<feature type="transmembrane region" description="Helical" evidence="1">
    <location>
        <begin position="20"/>
        <end position="39"/>
    </location>
</feature>
<keyword evidence="1" id="KW-0812">Transmembrane</keyword>
<reference evidence="2" key="1">
    <citation type="submission" date="2020-08" db="EMBL/GenBank/DDBJ databases">
        <title>Plant Genome Project.</title>
        <authorList>
            <person name="Zhang R.-G."/>
        </authorList>
    </citation>
    <scope>NUCLEOTIDE SEQUENCE</scope>
    <source>
        <strain evidence="2">WSP0</strain>
        <tissue evidence="2">Leaf</tissue>
    </source>
</reference>